<gene>
    <name evidence="5" type="primary">20353044</name>
    <name evidence="4" type="ORF">GGTG_12586</name>
</gene>
<feature type="chain" id="PRO_5015095372" description="LPXTG-domain-containing protein" evidence="3">
    <location>
        <begin position="25"/>
        <end position="444"/>
    </location>
</feature>
<feature type="region of interest" description="Disordered" evidence="1">
    <location>
        <begin position="265"/>
        <end position="444"/>
    </location>
</feature>
<evidence type="ECO:0008006" key="7">
    <source>
        <dbReference type="Google" id="ProtNLM"/>
    </source>
</evidence>
<accession>J3PGG1</accession>
<dbReference type="RefSeq" id="XP_009228751.1">
    <property type="nucleotide sequence ID" value="XM_009230487.1"/>
</dbReference>
<keyword evidence="2" id="KW-0812">Transmembrane</keyword>
<name>J3PGG1_GAET3</name>
<dbReference type="Proteomes" id="UP000006039">
    <property type="component" value="Unassembled WGS sequence"/>
</dbReference>
<reference evidence="6" key="1">
    <citation type="submission" date="2010-07" db="EMBL/GenBank/DDBJ databases">
        <title>The genome sequence of Gaeumannomyces graminis var. tritici strain R3-111a-1.</title>
        <authorList>
            <consortium name="The Broad Institute Genome Sequencing Platform"/>
            <person name="Ma L.-J."/>
            <person name="Dead R."/>
            <person name="Young S."/>
            <person name="Zeng Q."/>
            <person name="Koehrsen M."/>
            <person name="Alvarado L."/>
            <person name="Berlin A."/>
            <person name="Chapman S.B."/>
            <person name="Chen Z."/>
            <person name="Freedman E."/>
            <person name="Gellesch M."/>
            <person name="Goldberg J."/>
            <person name="Griggs A."/>
            <person name="Gujja S."/>
            <person name="Heilman E.R."/>
            <person name="Heiman D."/>
            <person name="Hepburn T."/>
            <person name="Howarth C."/>
            <person name="Jen D."/>
            <person name="Larson L."/>
            <person name="Mehta T."/>
            <person name="Neiman D."/>
            <person name="Pearson M."/>
            <person name="Roberts A."/>
            <person name="Saif S."/>
            <person name="Shea T."/>
            <person name="Shenoy N."/>
            <person name="Sisk P."/>
            <person name="Stolte C."/>
            <person name="Sykes S."/>
            <person name="Walk T."/>
            <person name="White J."/>
            <person name="Yandava C."/>
            <person name="Haas B."/>
            <person name="Nusbaum C."/>
            <person name="Birren B."/>
        </authorList>
    </citation>
    <scope>NUCLEOTIDE SEQUENCE [LARGE SCALE GENOMIC DNA]</scope>
    <source>
        <strain evidence="6">R3-111a-1</strain>
    </source>
</reference>
<evidence type="ECO:0000256" key="1">
    <source>
        <dbReference type="SAM" id="MobiDB-lite"/>
    </source>
</evidence>
<dbReference type="AlphaFoldDB" id="J3PGG1"/>
<dbReference type="VEuPathDB" id="FungiDB:GGTG_12586"/>
<dbReference type="OrthoDB" id="5426678at2759"/>
<protein>
    <recommendedName>
        <fullName evidence="7">LPXTG-domain-containing protein</fullName>
    </recommendedName>
</protein>
<feature type="compositionally biased region" description="Basic and acidic residues" evidence="1">
    <location>
        <begin position="265"/>
        <end position="279"/>
    </location>
</feature>
<keyword evidence="2" id="KW-0472">Membrane</keyword>
<dbReference type="HOGENOM" id="CLU_031222_2_0_1"/>
<evidence type="ECO:0000313" key="4">
    <source>
        <dbReference type="EMBL" id="EJT69703.1"/>
    </source>
</evidence>
<proteinExistence type="predicted"/>
<keyword evidence="6" id="KW-1185">Reference proteome</keyword>
<feature type="compositionally biased region" description="Pro residues" evidence="1">
    <location>
        <begin position="426"/>
        <end position="444"/>
    </location>
</feature>
<feature type="region of interest" description="Disordered" evidence="1">
    <location>
        <begin position="31"/>
        <end position="62"/>
    </location>
</feature>
<evidence type="ECO:0000256" key="2">
    <source>
        <dbReference type="SAM" id="Phobius"/>
    </source>
</evidence>
<evidence type="ECO:0000256" key="3">
    <source>
        <dbReference type="SAM" id="SignalP"/>
    </source>
</evidence>
<dbReference type="EMBL" id="GL385403">
    <property type="protein sequence ID" value="EJT69703.1"/>
    <property type="molecule type" value="Genomic_DNA"/>
</dbReference>
<keyword evidence="2" id="KW-1133">Transmembrane helix</keyword>
<feature type="transmembrane region" description="Helical" evidence="2">
    <location>
        <begin position="235"/>
        <end position="257"/>
    </location>
</feature>
<evidence type="ECO:0000313" key="6">
    <source>
        <dbReference type="Proteomes" id="UP000006039"/>
    </source>
</evidence>
<reference evidence="4" key="3">
    <citation type="submission" date="2010-09" db="EMBL/GenBank/DDBJ databases">
        <title>Annotation of Gaeumannomyces graminis var. tritici R3-111a-1.</title>
        <authorList>
            <consortium name="The Broad Institute Genome Sequencing Platform"/>
            <person name="Ma L.-J."/>
            <person name="Dead R."/>
            <person name="Young S.K."/>
            <person name="Zeng Q."/>
            <person name="Gargeya S."/>
            <person name="Fitzgerald M."/>
            <person name="Haas B."/>
            <person name="Abouelleil A."/>
            <person name="Alvarado L."/>
            <person name="Arachchi H.M."/>
            <person name="Berlin A."/>
            <person name="Brown A."/>
            <person name="Chapman S.B."/>
            <person name="Chen Z."/>
            <person name="Dunbar C."/>
            <person name="Freedman E."/>
            <person name="Gearin G."/>
            <person name="Gellesch M."/>
            <person name="Goldberg J."/>
            <person name="Griggs A."/>
            <person name="Gujja S."/>
            <person name="Heiman D."/>
            <person name="Howarth C."/>
            <person name="Larson L."/>
            <person name="Lui A."/>
            <person name="MacDonald P.J.P."/>
            <person name="Mehta T."/>
            <person name="Montmayeur A."/>
            <person name="Murphy C."/>
            <person name="Neiman D."/>
            <person name="Pearson M."/>
            <person name="Priest M."/>
            <person name="Roberts A."/>
            <person name="Saif S."/>
            <person name="Shea T."/>
            <person name="Shenoy N."/>
            <person name="Sisk P."/>
            <person name="Stolte C."/>
            <person name="Sykes S."/>
            <person name="Yandava C."/>
            <person name="Wortman J."/>
            <person name="Nusbaum C."/>
            <person name="Birren B."/>
        </authorList>
    </citation>
    <scope>NUCLEOTIDE SEQUENCE</scope>
    <source>
        <strain evidence="4">R3-111a-1</strain>
    </source>
</reference>
<dbReference type="EnsemblFungi" id="EJT69703">
    <property type="protein sequence ID" value="EJT69703"/>
    <property type="gene ID" value="GGTG_12586"/>
</dbReference>
<dbReference type="GeneID" id="20353044"/>
<reference evidence="5" key="4">
    <citation type="journal article" date="2015" name="G3 (Bethesda)">
        <title>Genome sequences of three phytopathogenic species of the Magnaporthaceae family of fungi.</title>
        <authorList>
            <person name="Okagaki L.H."/>
            <person name="Nunes C.C."/>
            <person name="Sailsbery J."/>
            <person name="Clay B."/>
            <person name="Brown D."/>
            <person name="John T."/>
            <person name="Oh Y."/>
            <person name="Young N."/>
            <person name="Fitzgerald M."/>
            <person name="Haas B.J."/>
            <person name="Zeng Q."/>
            <person name="Young S."/>
            <person name="Adiconis X."/>
            <person name="Fan L."/>
            <person name="Levin J.Z."/>
            <person name="Mitchell T.K."/>
            <person name="Okubara P.A."/>
            <person name="Farman M.L."/>
            <person name="Kohn L.M."/>
            <person name="Birren B."/>
            <person name="Ma L.-J."/>
            <person name="Dean R.A."/>
        </authorList>
    </citation>
    <scope>NUCLEOTIDE SEQUENCE</scope>
    <source>
        <strain evidence="5">R3-111a-1</strain>
    </source>
</reference>
<evidence type="ECO:0000313" key="5">
    <source>
        <dbReference type="EnsemblFungi" id="EJT69703"/>
    </source>
</evidence>
<organism evidence="4">
    <name type="scientific">Gaeumannomyces tritici (strain R3-111a-1)</name>
    <name type="common">Wheat and barley take-all root rot fungus</name>
    <name type="synonym">Gaeumannomyces graminis var. tritici</name>
    <dbReference type="NCBI Taxonomy" id="644352"/>
    <lineage>
        <taxon>Eukaryota</taxon>
        <taxon>Fungi</taxon>
        <taxon>Dikarya</taxon>
        <taxon>Ascomycota</taxon>
        <taxon>Pezizomycotina</taxon>
        <taxon>Sordariomycetes</taxon>
        <taxon>Sordariomycetidae</taxon>
        <taxon>Magnaporthales</taxon>
        <taxon>Magnaporthaceae</taxon>
        <taxon>Gaeumannomyces</taxon>
    </lineage>
</organism>
<reference evidence="4" key="2">
    <citation type="submission" date="2010-07" db="EMBL/GenBank/DDBJ databases">
        <authorList>
            <consortium name="The Broad Institute Genome Sequencing Platform"/>
            <consortium name="Broad Institute Genome Sequencing Center for Infectious Disease"/>
            <person name="Ma L.-J."/>
            <person name="Dead R."/>
            <person name="Young S."/>
            <person name="Zeng Q."/>
            <person name="Koehrsen M."/>
            <person name="Alvarado L."/>
            <person name="Berlin A."/>
            <person name="Chapman S.B."/>
            <person name="Chen Z."/>
            <person name="Freedman E."/>
            <person name="Gellesch M."/>
            <person name="Goldberg J."/>
            <person name="Griggs A."/>
            <person name="Gujja S."/>
            <person name="Heilman E.R."/>
            <person name="Heiman D."/>
            <person name="Hepburn T."/>
            <person name="Howarth C."/>
            <person name="Jen D."/>
            <person name="Larson L."/>
            <person name="Mehta T."/>
            <person name="Neiman D."/>
            <person name="Pearson M."/>
            <person name="Roberts A."/>
            <person name="Saif S."/>
            <person name="Shea T."/>
            <person name="Shenoy N."/>
            <person name="Sisk P."/>
            <person name="Stolte C."/>
            <person name="Sykes S."/>
            <person name="Walk T."/>
            <person name="White J."/>
            <person name="Yandava C."/>
            <person name="Haas B."/>
            <person name="Nusbaum C."/>
            <person name="Birren B."/>
        </authorList>
    </citation>
    <scope>NUCLEOTIDE SEQUENCE</scope>
    <source>
        <strain evidence="4">R3-111a-1</strain>
    </source>
</reference>
<sequence length="444" mass="47737">MAPKPKTRLAILIATLALPRDVFSIQVTPNSPCASSCMDSPSLDRSDPKSSNTRPSDMTCADADYNQSPGGRKWKSCITCLEKSGYSQGSESDQGWYLYNIRYNFNYCIFGFPNNTAIGSNPCQTSRACGALANALQHDSSGPDPKGDYTYCNADGGSMTGEFYDKCLTCIGGFKEQGYVRNGLVALEAGCQQRPAPGKTVGISGSIFSSDRITILNARAGDKDGEGSGAPTTTIVIAVISGVIGLAAVAAVVYMCVRKRRNRRDRAGLRRSGGGDHRRQSSLSFWCPTPRNPNPLQMFAGPGGDGYDDLAAAQVQHQQQDHQHQQQQQQKPQHIVSVRDSVTPTPPANLWRTSHAVAATASLSPVDEDKKSHQAGWSPSSPRRQDWSFTPGHNDDDKKELTALGLDATGGDNGGLYQLKTCCRTPTPPTSPPTTRPWPPAARP</sequence>
<keyword evidence="3" id="KW-0732">Signal</keyword>
<feature type="signal peptide" evidence="3">
    <location>
        <begin position="1"/>
        <end position="24"/>
    </location>
</feature>
<feature type="compositionally biased region" description="Low complexity" evidence="1">
    <location>
        <begin position="325"/>
        <end position="334"/>
    </location>
</feature>
<reference evidence="5" key="5">
    <citation type="submission" date="2018-04" db="UniProtKB">
        <authorList>
            <consortium name="EnsemblFungi"/>
        </authorList>
    </citation>
    <scope>IDENTIFICATION</scope>
    <source>
        <strain evidence="5">R3-111a-1</strain>
    </source>
</reference>
<dbReference type="eggNOG" id="ENOG502SYM1">
    <property type="taxonomic scope" value="Eukaryota"/>
</dbReference>